<evidence type="ECO:0000313" key="8">
    <source>
        <dbReference type="EMBL" id="CAE0786649.1"/>
    </source>
</evidence>
<reference evidence="8" key="1">
    <citation type="submission" date="2021-01" db="EMBL/GenBank/DDBJ databases">
        <authorList>
            <person name="Corre E."/>
            <person name="Pelletier E."/>
            <person name="Niang G."/>
            <person name="Scheremetjew M."/>
            <person name="Finn R."/>
            <person name="Kale V."/>
            <person name="Holt S."/>
            <person name="Cochrane G."/>
            <person name="Meng A."/>
            <person name="Brown T."/>
            <person name="Cohen L."/>
        </authorList>
    </citation>
    <scope>NUCLEOTIDE SEQUENCE</scope>
    <source>
        <strain evidence="8">CCMP645</strain>
    </source>
</reference>
<evidence type="ECO:0000256" key="5">
    <source>
        <dbReference type="ARBA" id="ARBA00022989"/>
    </source>
</evidence>
<proteinExistence type="inferred from homology"/>
<dbReference type="InterPro" id="IPR010580">
    <property type="entry name" value="ER_stress-assoc"/>
</dbReference>
<dbReference type="GO" id="GO:0030968">
    <property type="term" value="P:endoplasmic reticulum unfolded protein response"/>
    <property type="evidence" value="ECO:0007669"/>
    <property type="project" value="TreeGrafter"/>
</dbReference>
<evidence type="ECO:0000256" key="6">
    <source>
        <dbReference type="ARBA" id="ARBA00023136"/>
    </source>
</evidence>
<feature type="transmembrane region" description="Helical" evidence="7">
    <location>
        <begin position="82"/>
        <end position="100"/>
    </location>
</feature>
<evidence type="ECO:0000256" key="1">
    <source>
        <dbReference type="ARBA" id="ARBA00004389"/>
    </source>
</evidence>
<keyword evidence="3 7" id="KW-0812">Transmembrane</keyword>
<evidence type="ECO:0000256" key="7">
    <source>
        <dbReference type="SAM" id="Phobius"/>
    </source>
</evidence>
<dbReference type="PANTHER" id="PTHR15601:SF0">
    <property type="entry name" value="GEO09675P1"/>
    <property type="match status" value="1"/>
</dbReference>
<organism evidence="8">
    <name type="scientific">Chrysotila carterae</name>
    <name type="common">Marine alga</name>
    <name type="synonym">Syracosphaera carterae</name>
    <dbReference type="NCBI Taxonomy" id="13221"/>
    <lineage>
        <taxon>Eukaryota</taxon>
        <taxon>Haptista</taxon>
        <taxon>Haptophyta</taxon>
        <taxon>Prymnesiophyceae</taxon>
        <taxon>Isochrysidales</taxon>
        <taxon>Isochrysidaceae</taxon>
        <taxon>Chrysotila</taxon>
    </lineage>
</organism>
<evidence type="ECO:0000256" key="2">
    <source>
        <dbReference type="ARBA" id="ARBA00005500"/>
    </source>
</evidence>
<dbReference type="Pfam" id="PF06624">
    <property type="entry name" value="RAMP4"/>
    <property type="match status" value="1"/>
</dbReference>
<dbReference type="PANTHER" id="PTHR15601">
    <property type="entry name" value="STRESS ASSOCIATED ENDOPLASMIC RETICULUM PROTEIN SERP1/RAMP4"/>
    <property type="match status" value="1"/>
</dbReference>
<evidence type="ECO:0008006" key="9">
    <source>
        <dbReference type="Google" id="ProtNLM"/>
    </source>
</evidence>
<evidence type="ECO:0000256" key="4">
    <source>
        <dbReference type="ARBA" id="ARBA00022824"/>
    </source>
</evidence>
<keyword evidence="4" id="KW-0256">Endoplasmic reticulum</keyword>
<gene>
    <name evidence="8" type="ORF">PCAR00345_LOCUS39357</name>
</gene>
<dbReference type="GO" id="GO:0005789">
    <property type="term" value="C:endoplasmic reticulum membrane"/>
    <property type="evidence" value="ECO:0007669"/>
    <property type="project" value="UniProtKB-SubCell"/>
</dbReference>
<keyword evidence="5 7" id="KW-1133">Transmembrane helix</keyword>
<comment type="similarity">
    <text evidence="2">Belongs to the RAMP4 family.</text>
</comment>
<comment type="subcellular location">
    <subcellularLocation>
        <location evidence="1">Endoplasmic reticulum membrane</location>
        <topology evidence="1">Single-pass membrane protein</topology>
    </subcellularLocation>
</comment>
<dbReference type="AlphaFoldDB" id="A0A7S4FBM1"/>
<accession>A0A7S4FBM1</accession>
<evidence type="ECO:0000256" key="3">
    <source>
        <dbReference type="ARBA" id="ARBA00022692"/>
    </source>
</evidence>
<keyword evidence="6 7" id="KW-0472">Membrane</keyword>
<protein>
    <recommendedName>
        <fullName evidence="9">Stress-associated endoplasmic reticulum protein</fullName>
    </recommendedName>
</protein>
<sequence length="108" mass="12015">MDASLSQHFWQMFKHDLLAHRKVCVYICARSSACMYAQVSASEAQKRRVKADKKVASYVTKRGLVPDPAAERRKGKLSAGPMLLAFFVVVIIGSTLLQIYQSASRKAP</sequence>
<name>A0A7S4FBM1_CHRCT</name>
<dbReference type="EMBL" id="HBIZ01063776">
    <property type="protein sequence ID" value="CAE0786649.1"/>
    <property type="molecule type" value="Transcribed_RNA"/>
</dbReference>